<evidence type="ECO:0000313" key="2">
    <source>
        <dbReference type="Proteomes" id="UP000223060"/>
    </source>
</evidence>
<dbReference type="Proteomes" id="UP000223060">
    <property type="component" value="Chromosome"/>
</dbReference>
<evidence type="ECO:0000313" key="1">
    <source>
        <dbReference type="EMBL" id="AQY49615.1"/>
    </source>
</evidence>
<keyword evidence="2" id="KW-1185">Reference proteome</keyword>
<dbReference type="EMBL" id="CP011102">
    <property type="protein sequence ID" value="AQY49615.1"/>
    <property type="molecule type" value="Genomic_DNA"/>
</dbReference>
<reference evidence="2" key="1">
    <citation type="submission" date="2015-03" db="EMBL/GenBank/DDBJ databases">
        <authorList>
            <person name="Ferrari E."/>
            <person name="Walter M.C."/>
            <person name="Huptas C."/>
            <person name="Scherer S."/>
            <person name="Mueller-Herbst S."/>
        </authorList>
    </citation>
    <scope>NUCLEOTIDE SEQUENCE [LARGE SCALE GENOMIC DNA]</scope>
    <source>
        <strain evidence="2">LWP01</strain>
    </source>
</reference>
<sequence length="147" mass="16514">MRRKMKRVGLLIVAAVLVVLAVLAPTMGKAAQNDYRYLYIGTDHAGVQGSNSWYTDNWGTEYFGGSTKVDSVKWSSNNEQWTKSHARYGSTYGAGSSYSVEFKGNAARCIPTVEIYYKDHPKGFLGAYSEHSRNDKETAWRELAGRW</sequence>
<dbReference type="AlphaFoldDB" id="A0A1S7FQI5"/>
<organism evidence="1 2">
    <name type="scientific">Listeria weihenstephanensis</name>
    <dbReference type="NCBI Taxonomy" id="1006155"/>
    <lineage>
        <taxon>Bacteria</taxon>
        <taxon>Bacillati</taxon>
        <taxon>Bacillota</taxon>
        <taxon>Bacilli</taxon>
        <taxon>Bacillales</taxon>
        <taxon>Listeriaceae</taxon>
        <taxon>Listeria</taxon>
    </lineage>
</organism>
<dbReference type="KEGG" id="lwi:UE46_00065"/>
<accession>A0A1S7FQI5</accession>
<dbReference type="RefSeq" id="WP_036061022.1">
    <property type="nucleotide sequence ID" value="NZ_CP011102.1"/>
</dbReference>
<protein>
    <submittedName>
        <fullName evidence="1">Uncharacterized protein</fullName>
    </submittedName>
</protein>
<name>A0A1S7FQI5_9LIST</name>
<proteinExistence type="predicted"/>
<gene>
    <name evidence="1" type="ORF">UE46_00065</name>
</gene>